<name>A0AAQ3NK96_VIGMU</name>
<protein>
    <submittedName>
        <fullName evidence="2">Uncharacterized protein</fullName>
    </submittedName>
</protein>
<keyword evidence="3" id="KW-1185">Reference proteome</keyword>
<accession>A0AAQ3NK96</accession>
<sequence length="117" mass="12770">MKVSTPSLLVRGRSNQRCESSFDEISLNSANSHERVRHRRSARVEAIRGVRRRRVALLVEAAAEGARVRRRRAHARPLRLVRVNTPLSGSGGSRRDRDGAVRGDGAVVEGEAHGGSG</sequence>
<organism evidence="2 3">
    <name type="scientific">Vigna mungo</name>
    <name type="common">Black gram</name>
    <name type="synonym">Phaseolus mungo</name>
    <dbReference type="NCBI Taxonomy" id="3915"/>
    <lineage>
        <taxon>Eukaryota</taxon>
        <taxon>Viridiplantae</taxon>
        <taxon>Streptophyta</taxon>
        <taxon>Embryophyta</taxon>
        <taxon>Tracheophyta</taxon>
        <taxon>Spermatophyta</taxon>
        <taxon>Magnoliopsida</taxon>
        <taxon>eudicotyledons</taxon>
        <taxon>Gunneridae</taxon>
        <taxon>Pentapetalae</taxon>
        <taxon>rosids</taxon>
        <taxon>fabids</taxon>
        <taxon>Fabales</taxon>
        <taxon>Fabaceae</taxon>
        <taxon>Papilionoideae</taxon>
        <taxon>50 kb inversion clade</taxon>
        <taxon>NPAAA clade</taxon>
        <taxon>indigoferoid/millettioid clade</taxon>
        <taxon>Phaseoleae</taxon>
        <taxon>Vigna</taxon>
    </lineage>
</organism>
<evidence type="ECO:0000256" key="1">
    <source>
        <dbReference type="SAM" id="MobiDB-lite"/>
    </source>
</evidence>
<dbReference type="Proteomes" id="UP001374535">
    <property type="component" value="Chromosome 5"/>
</dbReference>
<proteinExistence type="predicted"/>
<evidence type="ECO:0000313" key="2">
    <source>
        <dbReference type="EMBL" id="WVZ10378.1"/>
    </source>
</evidence>
<dbReference type="AlphaFoldDB" id="A0AAQ3NK96"/>
<feature type="region of interest" description="Disordered" evidence="1">
    <location>
        <begin position="80"/>
        <end position="117"/>
    </location>
</feature>
<dbReference type="EMBL" id="CP144696">
    <property type="protein sequence ID" value="WVZ10378.1"/>
    <property type="molecule type" value="Genomic_DNA"/>
</dbReference>
<evidence type="ECO:0000313" key="3">
    <source>
        <dbReference type="Proteomes" id="UP001374535"/>
    </source>
</evidence>
<gene>
    <name evidence="2" type="ORF">V8G54_014908</name>
</gene>
<reference evidence="2 3" key="1">
    <citation type="journal article" date="2023" name="Life. Sci Alliance">
        <title>Evolutionary insights into 3D genome organization and epigenetic landscape of Vigna mungo.</title>
        <authorList>
            <person name="Junaid A."/>
            <person name="Singh B."/>
            <person name="Bhatia S."/>
        </authorList>
    </citation>
    <scope>NUCLEOTIDE SEQUENCE [LARGE SCALE GENOMIC DNA]</scope>
    <source>
        <strain evidence="2">Urdbean</strain>
    </source>
</reference>